<evidence type="ECO:0000313" key="2">
    <source>
        <dbReference type="EMBL" id="GGH48534.1"/>
    </source>
</evidence>
<accession>A0ABQ1Z449</accession>
<proteinExistence type="predicted"/>
<evidence type="ECO:0000313" key="3">
    <source>
        <dbReference type="Proteomes" id="UP000652153"/>
    </source>
</evidence>
<dbReference type="Proteomes" id="UP000652153">
    <property type="component" value="Unassembled WGS sequence"/>
</dbReference>
<evidence type="ECO:0000256" key="1">
    <source>
        <dbReference type="SAM" id="SignalP"/>
    </source>
</evidence>
<comment type="caution">
    <text evidence="2">The sequence shown here is derived from an EMBL/GenBank/DDBJ whole genome shotgun (WGS) entry which is preliminary data.</text>
</comment>
<dbReference type="EMBL" id="BMFU01000002">
    <property type="protein sequence ID" value="GGH48534.1"/>
    <property type="molecule type" value="Genomic_DNA"/>
</dbReference>
<reference evidence="3" key="1">
    <citation type="journal article" date="2019" name="Int. J. Syst. Evol. Microbiol.">
        <title>The Global Catalogue of Microorganisms (GCM) 10K type strain sequencing project: providing services to taxonomists for standard genome sequencing and annotation.</title>
        <authorList>
            <consortium name="The Broad Institute Genomics Platform"/>
            <consortium name="The Broad Institute Genome Sequencing Center for Infectious Disease"/>
            <person name="Wu L."/>
            <person name="Ma J."/>
        </authorList>
    </citation>
    <scope>NUCLEOTIDE SEQUENCE [LARGE SCALE GENOMIC DNA]</scope>
    <source>
        <strain evidence="3">CGMCC 1.12770</strain>
    </source>
</reference>
<gene>
    <name evidence="2" type="ORF">GCM10008014_12530</name>
</gene>
<name>A0ABQ1Z449_9BACL</name>
<keyword evidence="3" id="KW-1185">Reference proteome</keyword>
<feature type="chain" id="PRO_5046971110" description="Phr family secreted Rap phosphatase inhibitor" evidence="1">
    <location>
        <begin position="27"/>
        <end position="50"/>
    </location>
</feature>
<sequence length="50" mass="5342">MKKMKIISMAVTLAILVIAPLNHVSADNNEVIPKKDISIIKTSSHGAGGW</sequence>
<organism evidence="2 3">
    <name type="scientific">Paenibacillus silvae</name>
    <dbReference type="NCBI Taxonomy" id="1325358"/>
    <lineage>
        <taxon>Bacteria</taxon>
        <taxon>Bacillati</taxon>
        <taxon>Bacillota</taxon>
        <taxon>Bacilli</taxon>
        <taxon>Bacillales</taxon>
        <taxon>Paenibacillaceae</taxon>
        <taxon>Paenibacillus</taxon>
    </lineage>
</organism>
<evidence type="ECO:0008006" key="4">
    <source>
        <dbReference type="Google" id="ProtNLM"/>
    </source>
</evidence>
<feature type="signal peptide" evidence="1">
    <location>
        <begin position="1"/>
        <end position="26"/>
    </location>
</feature>
<keyword evidence="1" id="KW-0732">Signal</keyword>
<protein>
    <recommendedName>
        <fullName evidence="4">Phr family secreted Rap phosphatase inhibitor</fullName>
    </recommendedName>
</protein>
<dbReference type="RefSeq" id="WP_188591722.1">
    <property type="nucleotide sequence ID" value="NZ_BMFU01000002.1"/>
</dbReference>